<dbReference type="NCBIfam" id="NF008852">
    <property type="entry name" value="PRK11890.1"/>
    <property type="match status" value="1"/>
</dbReference>
<dbReference type="InterPro" id="IPR012147">
    <property type="entry name" value="P_Ac_Bu_trans"/>
</dbReference>
<dbReference type="PANTHER" id="PTHR43356:SF2">
    <property type="entry name" value="PHOSPHATE ACETYLTRANSFERASE"/>
    <property type="match status" value="1"/>
</dbReference>
<dbReference type="Pfam" id="PF01515">
    <property type="entry name" value="PTA_PTB"/>
    <property type="match status" value="1"/>
</dbReference>
<dbReference type="InterPro" id="IPR050500">
    <property type="entry name" value="Phos_Acetyltrans/Butyryltrans"/>
</dbReference>
<evidence type="ECO:0000259" key="4">
    <source>
        <dbReference type="Pfam" id="PF01515"/>
    </source>
</evidence>
<dbReference type="EC" id="2.3.1.8" evidence="5"/>
<dbReference type="Gene3D" id="3.40.718.10">
    <property type="entry name" value="Isopropylmalate Dehydrogenase"/>
    <property type="match status" value="1"/>
</dbReference>
<evidence type="ECO:0000256" key="3">
    <source>
        <dbReference type="ARBA" id="ARBA00023315"/>
    </source>
</evidence>
<keyword evidence="3 5" id="KW-0012">Acyltransferase</keyword>
<proteinExistence type="inferred from homology"/>
<keyword evidence="2 5" id="KW-0808">Transferase</keyword>
<comment type="caution">
    <text evidence="5">The sequence shown here is derived from an EMBL/GenBank/DDBJ whole genome shotgun (WGS) entry which is preliminary data.</text>
</comment>
<comment type="similarity">
    <text evidence="1">Belongs to the phosphate acetyltransferase and butyryltransferase family.</text>
</comment>
<evidence type="ECO:0000313" key="6">
    <source>
        <dbReference type="Proteomes" id="UP000286947"/>
    </source>
</evidence>
<dbReference type="GO" id="GO:0008959">
    <property type="term" value="F:phosphate acetyltransferase activity"/>
    <property type="evidence" value="ECO:0007669"/>
    <property type="project" value="UniProtKB-EC"/>
</dbReference>
<evidence type="ECO:0000256" key="2">
    <source>
        <dbReference type="ARBA" id="ARBA00022679"/>
    </source>
</evidence>
<reference evidence="5 6" key="1">
    <citation type="submission" date="2018-01" db="EMBL/GenBank/DDBJ databases">
        <title>Saezia sanguinis gen. nov., sp. nov., in the order Burkholderiales isolated from human blood.</title>
        <authorList>
            <person name="Medina-Pascual M.J."/>
            <person name="Valdezate S."/>
            <person name="Monzon S."/>
            <person name="Cuesta I."/>
            <person name="Carrasco G."/>
            <person name="Villalon P."/>
            <person name="Saez-Nieto J.A."/>
        </authorList>
    </citation>
    <scope>NUCLEOTIDE SEQUENCE [LARGE SCALE GENOMIC DNA]</scope>
    <source>
        <strain evidence="5 6">CNM695-12</strain>
    </source>
</reference>
<dbReference type="EMBL" id="PQSP01000003">
    <property type="protein sequence ID" value="RUS66777.1"/>
    <property type="molecule type" value="Genomic_DNA"/>
</dbReference>
<dbReference type="SUPFAM" id="SSF53659">
    <property type="entry name" value="Isocitrate/Isopropylmalate dehydrogenase-like"/>
    <property type="match status" value="1"/>
</dbReference>
<feature type="domain" description="Phosphate acetyl/butaryl transferase" evidence="4">
    <location>
        <begin position="82"/>
        <end position="285"/>
    </location>
</feature>
<evidence type="ECO:0000313" key="5">
    <source>
        <dbReference type="EMBL" id="RUS66777.1"/>
    </source>
</evidence>
<gene>
    <name evidence="5" type="primary">pta</name>
    <name evidence="5" type="ORF">CUZ56_01568</name>
</gene>
<dbReference type="RefSeq" id="WP_126979785.1">
    <property type="nucleotide sequence ID" value="NZ_CAWUGC010000001.1"/>
</dbReference>
<protein>
    <submittedName>
        <fullName evidence="5">Phosphate acetyltransferase</fullName>
        <ecNumber evidence="5">2.3.1.8</ecNumber>
    </submittedName>
</protein>
<dbReference type="NCBIfam" id="NF006045">
    <property type="entry name" value="PRK08190.1"/>
    <property type="match status" value="1"/>
</dbReference>
<organism evidence="5 6">
    <name type="scientific">Saezia sanguinis</name>
    <dbReference type="NCBI Taxonomy" id="1965230"/>
    <lineage>
        <taxon>Bacteria</taxon>
        <taxon>Pseudomonadati</taxon>
        <taxon>Pseudomonadota</taxon>
        <taxon>Betaproteobacteria</taxon>
        <taxon>Burkholderiales</taxon>
        <taxon>Saeziaceae</taxon>
        <taxon>Saezia</taxon>
    </lineage>
</organism>
<dbReference type="PANTHER" id="PTHR43356">
    <property type="entry name" value="PHOSPHATE ACETYLTRANSFERASE"/>
    <property type="match status" value="1"/>
</dbReference>
<name>A0A433SDG4_9BURK</name>
<dbReference type="PIRSF" id="PIRSF000428">
    <property type="entry name" value="P_Ac_trans"/>
    <property type="match status" value="1"/>
</dbReference>
<evidence type="ECO:0000256" key="1">
    <source>
        <dbReference type="ARBA" id="ARBA00005656"/>
    </source>
</evidence>
<sequence>MTKNHYQELLQLCKNIPPVPTAVVHPCESSALQGALEAAELGLIDPILVGPEQKIKSVAQEAGLDLGNYRIESVEHSHAAAKRGVELVREGRAAMMMKGSLHSDELLSAVASSSTGLRTARRLSHVFAMNVPSYHKPLFITDAAVNIAPNLDEKADICRNAIDLLKVLGIDRPKLALLSAVETVTAKLPSTLEAAALVVMSHRGQIEGGILDGPLAFDNAINAEAARIKGIVSEVAGDPDVLVVPDLESGNMVAKQLIYLAGAQAAGIVLGARVPIVLTSRSDPAPARISSCVLCVLLADAQQKQAASALVKN</sequence>
<dbReference type="Proteomes" id="UP000286947">
    <property type="component" value="Unassembled WGS sequence"/>
</dbReference>
<dbReference type="AlphaFoldDB" id="A0A433SDG4"/>
<dbReference type="InterPro" id="IPR002505">
    <property type="entry name" value="PTA_PTB"/>
</dbReference>
<dbReference type="OrthoDB" id="9774179at2"/>
<accession>A0A433SDG4</accession>
<keyword evidence="6" id="KW-1185">Reference proteome</keyword>